<feature type="binding site" evidence="5">
    <location>
        <position position="254"/>
    </location>
    <ligand>
        <name>Mn(2+)</name>
        <dbReference type="ChEBI" id="CHEBI:29035"/>
        <label>1</label>
    </ligand>
</feature>
<feature type="binding site" evidence="5">
    <location>
        <position position="136"/>
    </location>
    <ligand>
        <name>Mn(2+)</name>
        <dbReference type="ChEBI" id="CHEBI:29035"/>
        <label>1</label>
    </ligand>
</feature>
<dbReference type="PANTHER" id="PTHR11358:SF35">
    <property type="entry name" value="FORMIMIDOYLGLUTAMASE"/>
    <property type="match status" value="1"/>
</dbReference>
<dbReference type="eggNOG" id="COG0010">
    <property type="taxonomic scope" value="Bacteria"/>
</dbReference>
<gene>
    <name evidence="5" type="primary">hutG</name>
    <name evidence="8" type="ordered locus">M5M_03835</name>
</gene>
<dbReference type="SUPFAM" id="SSF52768">
    <property type="entry name" value="Arginase/deacetylase"/>
    <property type="match status" value="1"/>
</dbReference>
<dbReference type="GO" id="GO:0008783">
    <property type="term" value="F:agmatinase activity"/>
    <property type="evidence" value="ECO:0007669"/>
    <property type="project" value="TreeGrafter"/>
</dbReference>
<accession>K4KG77</accession>
<dbReference type="OrthoDB" id="9789727at2"/>
<dbReference type="Proteomes" id="UP000000466">
    <property type="component" value="Chromosome"/>
</dbReference>
<dbReference type="UniPathway" id="UPA00379">
    <property type="reaction ID" value="UER00552"/>
</dbReference>
<comment type="cofactor">
    <cofactor evidence="5">
        <name>Mn(2+)</name>
        <dbReference type="ChEBI" id="CHEBI:29035"/>
    </cofactor>
    <text evidence="5">Binds 2 manganese ions per subunit.</text>
</comment>
<comment type="catalytic activity">
    <reaction evidence="5">
        <text>N-formimidoyl-L-glutamate + H2O = formamide + L-glutamate</text>
        <dbReference type="Rhea" id="RHEA:22492"/>
        <dbReference type="ChEBI" id="CHEBI:15377"/>
        <dbReference type="ChEBI" id="CHEBI:16397"/>
        <dbReference type="ChEBI" id="CHEBI:29985"/>
        <dbReference type="ChEBI" id="CHEBI:58928"/>
        <dbReference type="EC" id="3.5.3.8"/>
    </reaction>
</comment>
<sequence>MSTQFSDTDPHYRPADPALWNGRIDDEEALPALRWHQQTQCISLASLPPVTHQLVQLGFACDAGVMRNKGRPGAVAGPDALRGALCNLACDQTLLFDAGTIACEGDQLEPAQASLASAVARLRAAGAAPVVFGGGHEIAWGSFQGLMPELNQYPHIGIVNFDAHLDLRRPEPAGSSGTPFRQIAEWCQQHQHPFHYLVVGANQSANTDALWQFASAQGVQWLDDISAETAPATECYAVLDRFLAGVDALYITVCMDVFNAAFAPGVSAPAAMGLSPGRFFHLFKHLLKLAHRHQKPVLLLDIAELNPHYDRDHQTAKLAARIVWEYQTWRRQAAP</sequence>
<dbReference type="GO" id="GO:0050415">
    <property type="term" value="F:formimidoylglutamase activity"/>
    <property type="evidence" value="ECO:0007669"/>
    <property type="project" value="UniProtKB-UniRule"/>
</dbReference>
<dbReference type="PANTHER" id="PTHR11358">
    <property type="entry name" value="ARGINASE/AGMATINASE"/>
    <property type="match status" value="1"/>
</dbReference>
<evidence type="ECO:0000256" key="7">
    <source>
        <dbReference type="PROSITE-ProRule" id="PRU00742"/>
    </source>
</evidence>
<reference evidence="8 9" key="1">
    <citation type="journal article" date="2013" name="Genome Announc.">
        <title>Complete genome sequence of Simiduia agarivorans SA1(T), a marine bacterium able to degrade a variety of polysaccharides.</title>
        <authorList>
            <person name="Lin S.Y."/>
            <person name="Shieh W.Y."/>
            <person name="Chen J.S."/>
            <person name="Tang S.L."/>
        </authorList>
    </citation>
    <scope>NUCLEOTIDE SEQUENCE [LARGE SCALE GENOMIC DNA]</scope>
    <source>
        <strain evidence="9">DSM 21679 / JCM 13881 / BCRC 17597 / SA1</strain>
    </source>
</reference>
<feature type="binding site" evidence="5">
    <location>
        <position position="162"/>
    </location>
    <ligand>
        <name>Mn(2+)</name>
        <dbReference type="ChEBI" id="CHEBI:29035"/>
        <label>2</label>
    </ligand>
</feature>
<dbReference type="PROSITE" id="PS51409">
    <property type="entry name" value="ARGINASE_2"/>
    <property type="match status" value="1"/>
</dbReference>
<dbReference type="InterPro" id="IPR005923">
    <property type="entry name" value="HutG"/>
</dbReference>
<dbReference type="Pfam" id="PF00491">
    <property type="entry name" value="Arginase"/>
    <property type="match status" value="1"/>
</dbReference>
<dbReference type="CDD" id="cd09988">
    <property type="entry name" value="Formimidoylglutamase"/>
    <property type="match status" value="1"/>
</dbReference>
<dbReference type="GO" id="GO:0019556">
    <property type="term" value="P:L-histidine catabolic process to glutamate and formamide"/>
    <property type="evidence" value="ECO:0007669"/>
    <property type="project" value="UniProtKB-UniRule"/>
</dbReference>
<dbReference type="EC" id="3.5.3.8" evidence="5 6"/>
<feature type="binding site" evidence="5">
    <location>
        <position position="254"/>
    </location>
    <ligand>
        <name>Mn(2+)</name>
        <dbReference type="ChEBI" id="CHEBI:29035"/>
        <label>2</label>
    </ligand>
</feature>
<dbReference type="InterPro" id="IPR006035">
    <property type="entry name" value="Ureohydrolase"/>
</dbReference>
<evidence type="ECO:0000256" key="2">
    <source>
        <dbReference type="ARBA" id="ARBA00022801"/>
    </source>
</evidence>
<dbReference type="HOGENOM" id="CLU_039478_2_0_6"/>
<name>K4KG77_SIMAS</name>
<feature type="binding site" evidence="5">
    <location>
        <position position="164"/>
    </location>
    <ligand>
        <name>Mn(2+)</name>
        <dbReference type="ChEBI" id="CHEBI:29035"/>
        <label>2</label>
    </ligand>
</feature>
<comment type="pathway">
    <text evidence="5">Amino-acid degradation; L-histidine degradation into L-glutamate; L-glutamate from N-formimidoyl-L-glutamate (hydrolase route): step 1/1.</text>
</comment>
<keyword evidence="4 5" id="KW-0464">Manganese</keyword>
<dbReference type="KEGG" id="saga:M5M_03835"/>
<dbReference type="NCBIfam" id="TIGR01227">
    <property type="entry name" value="hutG"/>
    <property type="match status" value="1"/>
</dbReference>
<keyword evidence="3 5" id="KW-0369">Histidine metabolism</keyword>
<keyword evidence="9" id="KW-1185">Reference proteome</keyword>
<feature type="binding site" evidence="5">
    <location>
        <position position="162"/>
    </location>
    <ligand>
        <name>Mn(2+)</name>
        <dbReference type="ChEBI" id="CHEBI:29035"/>
        <label>1</label>
    </ligand>
</feature>
<dbReference type="GO" id="GO:0030145">
    <property type="term" value="F:manganese ion binding"/>
    <property type="evidence" value="ECO:0007669"/>
    <property type="project" value="UniProtKB-UniRule"/>
</dbReference>
<keyword evidence="1 5" id="KW-0479">Metal-binding</keyword>
<dbReference type="AlphaFoldDB" id="K4KG77"/>
<dbReference type="STRING" id="1117647.M5M_03835"/>
<organism evidence="8 9">
    <name type="scientific">Simiduia agarivorans (strain DSM 21679 / JCM 13881 / BCRC 17597 / SA1)</name>
    <dbReference type="NCBI Taxonomy" id="1117647"/>
    <lineage>
        <taxon>Bacteria</taxon>
        <taxon>Pseudomonadati</taxon>
        <taxon>Pseudomonadota</taxon>
        <taxon>Gammaproteobacteria</taxon>
        <taxon>Cellvibrionales</taxon>
        <taxon>Cellvibrionaceae</taxon>
        <taxon>Simiduia</taxon>
    </lineage>
</organism>
<evidence type="ECO:0000313" key="9">
    <source>
        <dbReference type="Proteomes" id="UP000000466"/>
    </source>
</evidence>
<protein>
    <recommendedName>
        <fullName evidence="5 6">Formimidoylglutamase</fullName>
        <ecNumber evidence="5 6">3.5.3.8</ecNumber>
    </recommendedName>
    <alternativeName>
        <fullName evidence="5">Formiminoglutamase</fullName>
    </alternativeName>
    <alternativeName>
        <fullName evidence="5">Formiminoglutamate hydrolase</fullName>
    </alternativeName>
</protein>
<comment type="similarity">
    <text evidence="5 7">Belongs to the arginase family.</text>
</comment>
<comment type="function">
    <text evidence="5">Catalyzes the conversion of N-formimidoyl-L-glutamate to L-glutamate and formamide.</text>
</comment>
<proteinExistence type="inferred from homology"/>
<dbReference type="Gene3D" id="3.40.800.10">
    <property type="entry name" value="Ureohydrolase domain"/>
    <property type="match status" value="1"/>
</dbReference>
<evidence type="ECO:0000256" key="6">
    <source>
        <dbReference type="NCBIfam" id="TIGR01227"/>
    </source>
</evidence>
<dbReference type="EMBL" id="CP003746">
    <property type="protein sequence ID" value="AFU97976.1"/>
    <property type="molecule type" value="Genomic_DNA"/>
</dbReference>
<dbReference type="HAMAP" id="MF_00737">
    <property type="entry name" value="Formimidoylglutam"/>
    <property type="match status" value="1"/>
</dbReference>
<keyword evidence="2 5" id="KW-0378">Hydrolase</keyword>
<dbReference type="InterPro" id="IPR023696">
    <property type="entry name" value="Ureohydrolase_dom_sf"/>
</dbReference>
<evidence type="ECO:0000313" key="8">
    <source>
        <dbReference type="EMBL" id="AFU97976.1"/>
    </source>
</evidence>
<feature type="binding site" evidence="5">
    <location>
        <position position="166"/>
    </location>
    <ligand>
        <name>Mn(2+)</name>
        <dbReference type="ChEBI" id="CHEBI:29035"/>
        <label>1</label>
    </ligand>
</feature>
<dbReference type="GO" id="GO:0019557">
    <property type="term" value="P:L-histidine catabolic process to glutamate and formate"/>
    <property type="evidence" value="ECO:0007669"/>
    <property type="project" value="UniProtKB-UniPathway"/>
</dbReference>
<evidence type="ECO:0000256" key="4">
    <source>
        <dbReference type="ARBA" id="ARBA00023211"/>
    </source>
</evidence>
<dbReference type="GO" id="GO:0033389">
    <property type="term" value="P:putrescine biosynthetic process from arginine, via agmatine"/>
    <property type="evidence" value="ECO:0007669"/>
    <property type="project" value="TreeGrafter"/>
</dbReference>
<evidence type="ECO:0000256" key="1">
    <source>
        <dbReference type="ARBA" id="ARBA00022723"/>
    </source>
</evidence>
<evidence type="ECO:0000256" key="3">
    <source>
        <dbReference type="ARBA" id="ARBA00022808"/>
    </source>
</evidence>
<feature type="binding site" evidence="5">
    <location>
        <position position="256"/>
    </location>
    <ligand>
        <name>Mn(2+)</name>
        <dbReference type="ChEBI" id="CHEBI:29035"/>
        <label>2</label>
    </ligand>
</feature>
<dbReference type="RefSeq" id="WP_015046149.1">
    <property type="nucleotide sequence ID" value="NC_018868.3"/>
</dbReference>
<evidence type="ECO:0000256" key="5">
    <source>
        <dbReference type="HAMAP-Rule" id="MF_00737"/>
    </source>
</evidence>